<dbReference type="EMBL" id="CADCVI010000092">
    <property type="protein sequence ID" value="CAA9466005.1"/>
    <property type="molecule type" value="Genomic_DNA"/>
</dbReference>
<feature type="non-terminal residue" evidence="2">
    <location>
        <position position="1"/>
    </location>
</feature>
<proteinExistence type="predicted"/>
<dbReference type="GO" id="GO:0050380">
    <property type="term" value="F:undecaprenyl-diphosphatase activity"/>
    <property type="evidence" value="ECO:0007669"/>
    <property type="project" value="UniProtKB-EC"/>
</dbReference>
<evidence type="ECO:0000313" key="2">
    <source>
        <dbReference type="EMBL" id="CAA9466005.1"/>
    </source>
</evidence>
<organism evidence="2">
    <name type="scientific">uncultured Rubrobacteraceae bacterium</name>
    <dbReference type="NCBI Taxonomy" id="349277"/>
    <lineage>
        <taxon>Bacteria</taxon>
        <taxon>Bacillati</taxon>
        <taxon>Actinomycetota</taxon>
        <taxon>Rubrobacteria</taxon>
        <taxon>Rubrobacterales</taxon>
        <taxon>Rubrobacteraceae</taxon>
        <taxon>environmental samples</taxon>
    </lineage>
</organism>
<feature type="region of interest" description="Disordered" evidence="1">
    <location>
        <begin position="202"/>
        <end position="278"/>
    </location>
</feature>
<feature type="compositionally biased region" description="Basic residues" evidence="1">
    <location>
        <begin position="86"/>
        <end position="96"/>
    </location>
</feature>
<dbReference type="EC" id="3.6.1.27" evidence="2"/>
<keyword evidence="2" id="KW-0378">Hydrolase</keyword>
<feature type="region of interest" description="Disordered" evidence="1">
    <location>
        <begin position="81"/>
        <end position="103"/>
    </location>
</feature>
<name>A0A6J4R8N7_9ACTN</name>
<feature type="compositionally biased region" description="Basic and acidic residues" evidence="1">
    <location>
        <begin position="202"/>
        <end position="211"/>
    </location>
</feature>
<gene>
    <name evidence="2" type="ORF">AVDCRST_MAG25-1529</name>
</gene>
<accession>A0A6J4R8N7</accession>
<feature type="non-terminal residue" evidence="2">
    <location>
        <position position="278"/>
    </location>
</feature>
<evidence type="ECO:0000256" key="1">
    <source>
        <dbReference type="SAM" id="MobiDB-lite"/>
    </source>
</evidence>
<reference evidence="2" key="1">
    <citation type="submission" date="2020-02" db="EMBL/GenBank/DDBJ databases">
        <authorList>
            <person name="Meier V. D."/>
        </authorList>
    </citation>
    <scope>NUCLEOTIDE SEQUENCE</scope>
    <source>
        <strain evidence="2">AVDCRST_MAG25</strain>
    </source>
</reference>
<protein>
    <submittedName>
        <fullName evidence="2">Undecaprenyl-diphosphatase</fullName>
        <ecNumber evidence="2">3.6.1.27</ecNumber>
    </submittedName>
</protein>
<sequence>AGAPTGDSARDRAGAHGVSARVELRAPLARSVLSRPRPGPLRALLRRSAAHGDARRGGLVLLARPPADGLRVLPVVLSPRSGERRRPAHGLPHHRRDGAGRRDRVLSRGFLRGAGGSVAVGRGLQFRPYRSAVHRRGGRRQADAQGLEARVRGGCRDRVRPGRGARAGGLAVRGDDNARALSGVAARGGGAVLLPYERADHCGGRQPEGGRGDPAGYGRRAGLSLRRGVRDLGGGRVRDDPVPAQLPDEPQPARLRLLPLRGGGGGDLAPAPRRRQLL</sequence>
<dbReference type="AlphaFoldDB" id="A0A6J4R8N7"/>